<gene>
    <name evidence="7" type="ORF">ISU10_02745</name>
</gene>
<dbReference type="GO" id="GO:0000976">
    <property type="term" value="F:transcription cis-regulatory region binding"/>
    <property type="evidence" value="ECO:0007669"/>
    <property type="project" value="TreeGrafter"/>
</dbReference>
<evidence type="ECO:0000256" key="4">
    <source>
        <dbReference type="PROSITE-ProRule" id="PRU00335"/>
    </source>
</evidence>
<dbReference type="AlphaFoldDB" id="A0A930VHE7"/>
<dbReference type="Pfam" id="PF00440">
    <property type="entry name" value="TetR_N"/>
    <property type="match status" value="1"/>
</dbReference>
<dbReference type="PROSITE" id="PS50977">
    <property type="entry name" value="HTH_TETR_2"/>
    <property type="match status" value="1"/>
</dbReference>
<dbReference type="Proteomes" id="UP000660668">
    <property type="component" value="Unassembled WGS sequence"/>
</dbReference>
<dbReference type="PANTHER" id="PTHR30055:SF234">
    <property type="entry name" value="HTH-TYPE TRANSCRIPTIONAL REGULATOR BETI"/>
    <property type="match status" value="1"/>
</dbReference>
<feature type="DNA-binding region" description="H-T-H motif" evidence="4">
    <location>
        <begin position="42"/>
        <end position="61"/>
    </location>
</feature>
<evidence type="ECO:0000256" key="3">
    <source>
        <dbReference type="ARBA" id="ARBA00023163"/>
    </source>
</evidence>
<proteinExistence type="predicted"/>
<dbReference type="Gene3D" id="1.10.357.10">
    <property type="entry name" value="Tetracycline Repressor, domain 2"/>
    <property type="match status" value="1"/>
</dbReference>
<dbReference type="InterPro" id="IPR009057">
    <property type="entry name" value="Homeodomain-like_sf"/>
</dbReference>
<keyword evidence="8" id="KW-1185">Reference proteome</keyword>
<protein>
    <submittedName>
        <fullName evidence="7">TetR/AcrR family transcriptional regulator</fullName>
    </submittedName>
</protein>
<dbReference type="GO" id="GO:0003700">
    <property type="term" value="F:DNA-binding transcription factor activity"/>
    <property type="evidence" value="ECO:0007669"/>
    <property type="project" value="TreeGrafter"/>
</dbReference>
<organism evidence="7 8">
    <name type="scientific">Nocardioides agariphilus</name>
    <dbReference type="NCBI Taxonomy" id="433664"/>
    <lineage>
        <taxon>Bacteria</taxon>
        <taxon>Bacillati</taxon>
        <taxon>Actinomycetota</taxon>
        <taxon>Actinomycetes</taxon>
        <taxon>Propionibacteriales</taxon>
        <taxon>Nocardioidaceae</taxon>
        <taxon>Nocardioides</taxon>
    </lineage>
</organism>
<evidence type="ECO:0000313" key="7">
    <source>
        <dbReference type="EMBL" id="MBF4766683.1"/>
    </source>
</evidence>
<dbReference type="InterPro" id="IPR050109">
    <property type="entry name" value="HTH-type_TetR-like_transc_reg"/>
</dbReference>
<dbReference type="InterPro" id="IPR001647">
    <property type="entry name" value="HTH_TetR"/>
</dbReference>
<dbReference type="RefSeq" id="WP_194694833.1">
    <property type="nucleotide sequence ID" value="NZ_JADKPO010000002.1"/>
</dbReference>
<reference evidence="7" key="1">
    <citation type="submission" date="2020-11" db="EMBL/GenBank/DDBJ databases">
        <title>Nocardioides cynanchi sp. nov., isolated from soil of rhizosphere of Cynanchum wilfordii.</title>
        <authorList>
            <person name="Lee J.-S."/>
            <person name="Suh M.K."/>
            <person name="Kim J.-S."/>
        </authorList>
    </citation>
    <scope>NUCLEOTIDE SEQUENCE</scope>
    <source>
        <strain evidence="7">KCTC 19276</strain>
    </source>
</reference>
<keyword evidence="1" id="KW-0805">Transcription regulation</keyword>
<dbReference type="SUPFAM" id="SSF46689">
    <property type="entry name" value="Homeodomain-like"/>
    <property type="match status" value="1"/>
</dbReference>
<keyword evidence="2 4" id="KW-0238">DNA-binding</keyword>
<evidence type="ECO:0000256" key="5">
    <source>
        <dbReference type="SAM" id="MobiDB-lite"/>
    </source>
</evidence>
<evidence type="ECO:0000259" key="6">
    <source>
        <dbReference type="PROSITE" id="PS50977"/>
    </source>
</evidence>
<evidence type="ECO:0000256" key="2">
    <source>
        <dbReference type="ARBA" id="ARBA00023125"/>
    </source>
</evidence>
<keyword evidence="3" id="KW-0804">Transcription</keyword>
<dbReference type="PANTHER" id="PTHR30055">
    <property type="entry name" value="HTH-TYPE TRANSCRIPTIONAL REGULATOR RUTR"/>
    <property type="match status" value="1"/>
</dbReference>
<dbReference type="EMBL" id="JADKPO010000002">
    <property type="protein sequence ID" value="MBF4766683.1"/>
    <property type="molecule type" value="Genomic_DNA"/>
</dbReference>
<feature type="domain" description="HTH tetR-type" evidence="6">
    <location>
        <begin position="19"/>
        <end position="79"/>
    </location>
</feature>
<accession>A0A930VHE7</accession>
<evidence type="ECO:0000313" key="8">
    <source>
        <dbReference type="Proteomes" id="UP000660668"/>
    </source>
</evidence>
<name>A0A930VHE7_9ACTN</name>
<feature type="region of interest" description="Disordered" evidence="5">
    <location>
        <begin position="1"/>
        <end position="20"/>
    </location>
</feature>
<evidence type="ECO:0000256" key="1">
    <source>
        <dbReference type="ARBA" id="ARBA00023015"/>
    </source>
</evidence>
<comment type="caution">
    <text evidence="7">The sequence shown here is derived from an EMBL/GenBank/DDBJ whole genome shotgun (WGS) entry which is preliminary data.</text>
</comment>
<sequence length="201" mass="21240">MTSRDDTRRPIDVKRQQKQANRDAMVESAGGLFATVGFAGTTMEAVAAGAGMSVQSVYFAFGTKAALLRAAIERATPAPTGRIAESDADRALTILVDEAVRALDATGALALAATSAAGADEAVEEVCAWQDAARSQAATHLVHRLRALRPLARGVTTRRASDVVYGVLSPQLHAVLVRERGWPSKRYAAWAADLVGRALWG</sequence>